<dbReference type="Gene3D" id="2.60.120.20">
    <property type="match status" value="3"/>
</dbReference>
<feature type="domain" description="RdRp catalytic" evidence="19">
    <location>
        <begin position="3173"/>
        <end position="3304"/>
    </location>
</feature>
<dbReference type="GO" id="GO:0006351">
    <property type="term" value="P:DNA-templated transcription"/>
    <property type="evidence" value="ECO:0007669"/>
    <property type="project" value="InterPro"/>
</dbReference>
<feature type="region of interest" description="Disordered" evidence="17">
    <location>
        <begin position="564"/>
        <end position="585"/>
    </location>
</feature>
<evidence type="ECO:0000256" key="11">
    <source>
        <dbReference type="ARBA" id="ARBA00022806"/>
    </source>
</evidence>
<dbReference type="GO" id="GO:0006508">
    <property type="term" value="P:proteolysis"/>
    <property type="evidence" value="ECO:0007669"/>
    <property type="project" value="UniProtKB-KW"/>
</dbReference>
<evidence type="ECO:0000256" key="7">
    <source>
        <dbReference type="ARBA" id="ARBA00022692"/>
    </source>
</evidence>
<dbReference type="InterPro" id="IPR009003">
    <property type="entry name" value="Peptidase_S1_PA"/>
</dbReference>
<dbReference type="Gene3D" id="2.40.10.10">
    <property type="entry name" value="Trypsin-like serine proteases"/>
    <property type="match status" value="1"/>
</dbReference>
<dbReference type="GO" id="GO:0039694">
    <property type="term" value="P:viral RNA genome replication"/>
    <property type="evidence" value="ECO:0007669"/>
    <property type="project" value="InterPro"/>
</dbReference>
<keyword evidence="11" id="KW-0347">Helicase</keyword>
<organism evidence="22">
    <name type="scientific">Eleocharis dulcis waikavirus</name>
    <dbReference type="NCBI Taxonomy" id="3027339"/>
    <lineage>
        <taxon>Viruses</taxon>
        <taxon>Riboviria</taxon>
        <taxon>Orthornavirae</taxon>
        <taxon>Pisuviricota</taxon>
        <taxon>Pisoniviricetes</taxon>
        <taxon>Picornavirales</taxon>
        <taxon>Secoviridae</taxon>
        <taxon>Waikavirus</taxon>
        <taxon>Ritunrivirus</taxon>
        <taxon>Waikavirus eleocharis</taxon>
    </lineage>
</organism>
<dbReference type="InterPro" id="IPR024379">
    <property type="entry name" value="Waikavirus_capsid-1"/>
</dbReference>
<evidence type="ECO:0000259" key="21">
    <source>
        <dbReference type="PROSITE" id="PS51874"/>
    </source>
</evidence>
<dbReference type="PROSITE" id="PS50507">
    <property type="entry name" value="RDRP_SSRNA_POS"/>
    <property type="match status" value="1"/>
</dbReference>
<evidence type="ECO:0000259" key="20">
    <source>
        <dbReference type="PROSITE" id="PS51218"/>
    </source>
</evidence>
<dbReference type="Gene3D" id="1.20.5.300">
    <property type="match status" value="1"/>
</dbReference>
<dbReference type="Gene3D" id="3.30.70.270">
    <property type="match status" value="1"/>
</dbReference>
<keyword evidence="5" id="KW-0645">Protease</keyword>
<evidence type="ECO:0000256" key="6">
    <source>
        <dbReference type="ARBA" id="ARBA00022679"/>
    </source>
</evidence>
<sequence>MLVSRGLEVTQSISNKTTTTTKQTTFMAYHHQNVTGERERTQLVLYNPGDPSPYISFHHYVSSACNHISPFGIGRSIYCNFCNLLHSIHDRQVSKNLHFNSLDLFLQTHSVHSCDRKVFLASALESFAWFVNGRPTSVTNVSGNSVDCSGHDCSSCVSRADGFDFSWNLCKPFGDLFECYSYEYQSRGYLTPGSPMGGRWIVSCPDCTAQCDFTSIPALMIIFQFMLNFTITRQRDGSFLLVGRQWTGFTSISSDTAGYLKGVFGLIGDCAPNAHAEPAITHLTPLKEPFNIEVRFCSNRASSYKYNMSGCKCPNMRLQLMGTNVCVRMTREMQLLLYQLMPFKMVGTSPSALVLGGVGGLKGCFALCNLPFFSKLGKWWSGPQLNIFWKKPLNALKEVGLDSYEFKHSEQFRKNQEICEDDLLVNEELLEITFSSQAMSVSRVKKLRPVGMRRTGSASSLTSLGSVVGGLLGGVGDCLDGCHNLVDYPLNEVIGAAQFLRGQVADHPEVVSETVGSCQACETLAEVVDKLAQGLKDAQETSDKNFGALKKASQKMANALEKIRQDQHKQQKRLEDLEEKGEETPTFVSLDDFNEVVSTVNDLVEGVNKLLEASKNEKSKEEVPKEKPKRPTFLQALAANTHPTIPHAWHVIEFDAPSFSSQGFSLDKESRKLGTKVKRALRKILHIKKHTSKDSSAELEVVESRMFAEMNKEALDLQTPLSEERIHLEPTQVSGESVVRAEVSQATIVQATSPYYVEGVRTLVELGTLRWESSAGVGKKIAYSLPEAYFNSLQRAGSAARFYQYLRVTHIEFEISLTSALQQGGTLMVSWDNLGVATAQGHESLYQLSQLPHIYIHAGSSSVSLLTVENPSILERICFESSESSFPMAGILIVTVVNALNSPAQSDQHCLVTFSARLCNTDLQIYNTQRKVSFSQGGFENELNVQKEMPVSDAIVHTGSWTTTTGAQLCNLIVHPCACHVAEKQIFQHPLAILSSVYTRWSGSLIYTFVFGSSVLDKGKLAYNVLPNRQAQKALSRADATHLPGAFVDLASGKREFELTVPFVSTGRSTIVDDLFIYDTGAFNSKFIVNKLFVTVVANLVKNMATQNKVDYFVTVRPGPDFKLYTIRGVRAQLLNRALSQSGKVSLFSGSRLVGDRWRGLVEIPSILFQCKLEANGKDHNGIRWSVTPAMRSFVPHSNLLGWVSQMFACWSGSLIYTIYPHSFERNKAPMIRAWFDAGGRISPGAEEAEYVKDLDPPAGAQVERLVLGNGVLTMVAPFRARYRKLMIPKHGFVVDPDFDSNIFYNGVMNIDFEGEGNATLEITVQGGGDFQFYDYSSVAKAGDVSAEFTKLAYSDKLVDIAGNPQPTDDDVSVGHFSEVRPARKQSWRSDDIPESGFHSQARSEGISSTLRSIHRAAKIVDKQNSAQKLANIIDRLDSGTAKLSPFLSDGNLAKGKKVARQLESVTGSAANMADILTPQVDEQGLKDFFANLPAFMSLTTDFMKTGQPLVHKATSVIDFIENLIAKCKEAGSTFIKVFYTGVRVSWLPICLQGFLTSDILLALVATVLAIGCLTWYYWEDLDKERIRKKYYKKMMLALVLIWAPIFTTRCFGAIKTIFNYFTQGVKDTMDSVPFGFHRKQSLRGDPRAESGFFEKLNFLTGPLVGLLLSIVGVAVWGVSALTAGKGSLRSKFAEFSKLGRDMNGVGQGLRTIREWAVFLGNTLVTWLTGSDLVGKSEIAALSLMTRFDVAAWSDEVRKLSLEEERYADFGSDAYIKKIRHLYDKSIIIKNAILEGEISPFLTQSLREYTVQARDLLNATHTLKGMNQSRIDPIFICLKGEPGVGKSSISHIMINDLLDEMGEPKVDRVYVRCCADAYWSNYHQQPCVFYDDLGAVNSALKLSDYAEILGAKTNDAFSLNMAAVEHKGQYFNSKYIVACTNQLWLDNNSDVVTPGAFYRRRNFLVKVRRDQGVAMDPENPTRGVLFQILEQRKGADGMILETEFVKTAWTEPWMLGAEDTPEWMPYKQFMEILTAYTKGYMTQQEKLVDSIKAQRGGYRDVVEDMVTIEATAEALPTKANLYTLRECIKTFDESCLEWSEFLKILRECGVTCAANITGTGPMTVKAFMQRLCDCDQTHMCNRIGKFGGFAFTVLQAVESRMGLNGGRQLVSACITDRCATYMVKKMREVQDDPVDKVRLLLNICLLIPLRSNKEGCVIESAWREAEIQQVNEPNSSTPVKEIFMGEENLATLEFESQSALEKYTGLKEAGYFRDFGIDWKFSFRGNTKDLKVITERSKGKEELTNPISCVATTSLFQLMGTASNFLDDEEARQEIGEDLVGLFRERGVLTTCALQLLEESPRLIAKKQELLTPLPTFAETWAKYLQRRTTDKNFVKVLAAVGIIVGTIGVMGASYAIGKHFLPRRKKSFESDEKEEDEVREKASSEMTSGDFRTRRPRTKVVVKAFGQMKRQGNLASETAKAEVGLFSSGDSKTKHIKKKKVIRSQPYLESITADGGHPKLEEWQQNREAILEQARFVTASAQGQQDPPARLLKELDWMLATKRLGVHPAPNHKVVKKGDLVIKGGVMYNPEIRKNLRGYYIAGREDDSLNLKPSHYQGEQLLDWEEAYKKVVSCVAERNTVVEDHLTVVGDYSKSGDKQAAQLLTTTFKRMSCVIVTTHQKKLANVIQVVGGWVLCPAHYSEIFVNGEQALFITTTKICKFTVDWSHAVFVGNHQDLLVWWLGPEIPPSDNFLKQFPSQDDWSYFHAGEGLLSLSLPDKMGTHQMTCQLPKIELCDGTTLVPAAEYTIHNGSHDTIQGLRYHVFSTSGYCGALIIRCDSRMTAKVVGMHVAGADNCAVGYGETLVRESIQAAMEKGRRLWIEGDIVAEQEFSSQLGGLRQYQGSTLGLGNLGVLGEVDATKVPPVPTKTTIIKSPIHGMLGKAQTQPSILNKWDRRLGALRGEFDPLLSGVKKYGADIVPFPEKQVKEVEDFLKDHFRLKENCLKERRVRSLDEAINGVPGTDFFAPTNLETSAGWPYVHRKPKGARGKEWLFRKIGEYPSGQARYVVDDLQLMDRIETRIAQAKLGRTTPLLPMECLKDERRKLKKIFENPATRTFTILPVDYNLVLRMYFLDFACMVMKCRSSSFTQVGINPCSLEWTNLMHRMCANGKTLGFAGDYGKFDGIGPPAIYHSIVNVINAWYNDGEESALVRHVLIDQSVHRMSLVGNLVLQVGQGLPSGFAMTVIFNSIVNFYFMSIAWVNVVGSSCLSYHASVREFARLTDIITYGDDNCVSVDSDFISIFNLRSVAKFLSSFGVTYTDDAKNPIELSEPHKRIVDFSFLKRTWVTLGKGSLLWKAPLDETSIKECCFWLRETDDRLAALDQNVEGSLFEMAIHGKEKYESWKRTLETAYDRLNRPLPPSTYENERAEWWKRVTGARLGSSDVLDLVSYEIKEDMEELLTTSTKRGAERKIIDRRRVGKFYDQIAGEWKALPDILDEVAALPALVLEF</sequence>
<feature type="transmembrane region" description="Helical" evidence="18">
    <location>
        <begin position="1560"/>
        <end position="1579"/>
    </location>
</feature>
<protein>
    <recommendedName>
        <fullName evidence="2">Genome polyprotein</fullName>
    </recommendedName>
</protein>
<dbReference type="InterPro" id="IPR043502">
    <property type="entry name" value="DNA/RNA_pol_sf"/>
</dbReference>
<evidence type="ECO:0000256" key="5">
    <source>
        <dbReference type="ARBA" id="ARBA00022670"/>
    </source>
</evidence>
<evidence type="ECO:0000256" key="13">
    <source>
        <dbReference type="ARBA" id="ARBA00022840"/>
    </source>
</evidence>
<evidence type="ECO:0000256" key="15">
    <source>
        <dbReference type="ARBA" id="ARBA00022953"/>
    </source>
</evidence>
<feature type="region of interest" description="Disordered" evidence="17">
    <location>
        <begin position="1383"/>
        <end position="1404"/>
    </location>
</feature>
<accession>A0AA48SFL7</accession>
<proteinExistence type="predicted"/>
<dbReference type="Pfam" id="PF00910">
    <property type="entry name" value="RNA_helicase"/>
    <property type="match status" value="1"/>
</dbReference>
<dbReference type="Pfam" id="PF00680">
    <property type="entry name" value="RdRP_1"/>
    <property type="match status" value="1"/>
</dbReference>
<keyword evidence="7 18" id="KW-0812">Transmembrane</keyword>
<dbReference type="InterPro" id="IPR043504">
    <property type="entry name" value="Peptidase_S1_PA_chymotrypsin"/>
</dbReference>
<feature type="transmembrane region" description="Helical" evidence="18">
    <location>
        <begin position="1664"/>
        <end position="1684"/>
    </location>
</feature>
<keyword evidence="18" id="KW-0472">Membrane</keyword>
<dbReference type="GO" id="GO:0005524">
    <property type="term" value="F:ATP binding"/>
    <property type="evidence" value="ECO:0007669"/>
    <property type="project" value="UniProtKB-KW"/>
</dbReference>
<evidence type="ECO:0000256" key="10">
    <source>
        <dbReference type="ARBA" id="ARBA00022801"/>
    </source>
</evidence>
<dbReference type="SUPFAM" id="SSF88633">
    <property type="entry name" value="Positive stranded ssRNA viruses"/>
    <property type="match status" value="2"/>
</dbReference>
<dbReference type="GO" id="GO:0003723">
    <property type="term" value="F:RNA binding"/>
    <property type="evidence" value="ECO:0007669"/>
    <property type="project" value="InterPro"/>
</dbReference>
<feature type="transmembrane region" description="Helical" evidence="18">
    <location>
        <begin position="2397"/>
        <end position="2417"/>
    </location>
</feature>
<dbReference type="EMBL" id="BK062986">
    <property type="protein sequence ID" value="DBA13302.1"/>
    <property type="molecule type" value="Genomic_RNA"/>
</dbReference>
<feature type="compositionally biased region" description="Basic and acidic residues" evidence="17">
    <location>
        <begin position="564"/>
        <end position="575"/>
    </location>
</feature>
<keyword evidence="8" id="KW-0548">Nucleotidyltransferase</keyword>
<keyword evidence="16 18" id="KW-1133">Transmembrane helix</keyword>
<keyword evidence="9" id="KW-0547">Nucleotide-binding</keyword>
<evidence type="ECO:0000256" key="1">
    <source>
        <dbReference type="ARBA" id="ARBA00004328"/>
    </source>
</evidence>
<dbReference type="GO" id="GO:0019028">
    <property type="term" value="C:viral capsid"/>
    <property type="evidence" value="ECO:0007669"/>
    <property type="project" value="UniProtKB-KW"/>
</dbReference>
<keyword evidence="12" id="KW-0788">Thiol protease</keyword>
<dbReference type="PROSITE" id="PS51874">
    <property type="entry name" value="PCV_3C_PRO"/>
    <property type="match status" value="1"/>
</dbReference>
<dbReference type="GO" id="GO:0003724">
    <property type="term" value="F:RNA helicase activity"/>
    <property type="evidence" value="ECO:0007669"/>
    <property type="project" value="InterPro"/>
</dbReference>
<keyword evidence="10" id="KW-0378">Hydrolase</keyword>
<feature type="domain" description="Peptidase C3" evidence="21">
    <location>
        <begin position="2659"/>
        <end position="2870"/>
    </location>
</feature>
<keyword evidence="13" id="KW-0067">ATP-binding</keyword>
<dbReference type="Gene3D" id="1.20.960.20">
    <property type="match status" value="1"/>
</dbReference>
<evidence type="ECO:0000313" key="22">
    <source>
        <dbReference type="EMBL" id="DBA13302.1"/>
    </source>
</evidence>
<feature type="region of interest" description="Disordered" evidence="17">
    <location>
        <begin position="2427"/>
        <end position="2453"/>
    </location>
</feature>
<evidence type="ECO:0000256" key="2">
    <source>
        <dbReference type="ARBA" id="ARBA00020107"/>
    </source>
</evidence>
<feature type="compositionally biased region" description="Basic and acidic residues" evidence="17">
    <location>
        <begin position="1383"/>
        <end position="1392"/>
    </location>
</feature>
<dbReference type="InterPro" id="IPR033703">
    <property type="entry name" value="Rhv-like"/>
</dbReference>
<dbReference type="Pfam" id="PF00915">
    <property type="entry name" value="Calici_coat"/>
    <property type="match status" value="1"/>
</dbReference>
<dbReference type="InterPro" id="IPR044067">
    <property type="entry name" value="PCV_3C_PRO"/>
</dbReference>
<dbReference type="PROSITE" id="PS51218">
    <property type="entry name" value="SF3_HELICASE_2"/>
    <property type="match status" value="1"/>
</dbReference>
<dbReference type="InterPro" id="IPR007094">
    <property type="entry name" value="RNA-dir_pol_PSvirus"/>
</dbReference>
<evidence type="ECO:0000256" key="3">
    <source>
        <dbReference type="ARBA" id="ARBA00022484"/>
    </source>
</evidence>
<evidence type="ECO:0000256" key="4">
    <source>
        <dbReference type="ARBA" id="ARBA00022561"/>
    </source>
</evidence>
<feature type="transmembrane region" description="Helical" evidence="18">
    <location>
        <begin position="1600"/>
        <end position="1622"/>
    </location>
</feature>
<dbReference type="GO" id="GO:0030430">
    <property type="term" value="C:host cell cytoplasm"/>
    <property type="evidence" value="ECO:0007669"/>
    <property type="project" value="UniProtKB-SubCell"/>
</dbReference>
<reference evidence="22" key="1">
    <citation type="journal article" date="2023" name="Virology">
        <title>Broadening the host range and genetic diversity of waikaviruses.</title>
        <authorList>
            <person name="Sidharthan V.K."/>
            <person name="Rajeswari V."/>
            <person name="Baranwal V.K."/>
        </authorList>
    </citation>
    <scope>NUCLEOTIDE SEQUENCE</scope>
    <source>
        <strain evidence="22">Ele dul</strain>
    </source>
</reference>
<feature type="domain" description="SF3 helicase" evidence="20">
    <location>
        <begin position="1813"/>
        <end position="1982"/>
    </location>
</feature>
<name>A0AA48SFL7_9SECO</name>
<keyword evidence="6" id="KW-0808">Transferase</keyword>
<dbReference type="SUPFAM" id="SSF56672">
    <property type="entry name" value="DNA/RNA polymerases"/>
    <property type="match status" value="1"/>
</dbReference>
<keyword evidence="15" id="KW-0693">Viral RNA replication</keyword>
<dbReference type="SUPFAM" id="SSF50494">
    <property type="entry name" value="Trypsin-like serine proteases"/>
    <property type="match status" value="1"/>
</dbReference>
<evidence type="ECO:0000256" key="18">
    <source>
        <dbReference type="SAM" id="Phobius"/>
    </source>
</evidence>
<dbReference type="InterPro" id="IPR024387">
    <property type="entry name" value="Pept_C3G_Picornavir"/>
</dbReference>
<dbReference type="GO" id="GO:0004197">
    <property type="term" value="F:cysteine-type endopeptidase activity"/>
    <property type="evidence" value="ECO:0007669"/>
    <property type="project" value="InterPro"/>
</dbReference>
<dbReference type="InterPro" id="IPR004005">
    <property type="entry name" value="Calicivirus_coat"/>
</dbReference>
<keyword evidence="14" id="KW-0946">Virion</keyword>
<dbReference type="InterPro" id="IPR043128">
    <property type="entry name" value="Rev_trsase/Diguanyl_cyclase"/>
</dbReference>
<dbReference type="Pfam" id="PF12264">
    <property type="entry name" value="Waikav_capsid_1"/>
    <property type="match status" value="1"/>
</dbReference>
<dbReference type="InterPro" id="IPR029053">
    <property type="entry name" value="Viral_coat"/>
</dbReference>
<comment type="subcellular location">
    <subcellularLocation>
        <location evidence="1">Virion</location>
    </subcellularLocation>
</comment>
<keyword evidence="3" id="KW-0696">RNA-directed RNA polymerase</keyword>
<dbReference type="GO" id="GO:0003968">
    <property type="term" value="F:RNA-directed RNA polymerase activity"/>
    <property type="evidence" value="ECO:0007669"/>
    <property type="project" value="UniProtKB-KW"/>
</dbReference>
<evidence type="ECO:0000256" key="16">
    <source>
        <dbReference type="ARBA" id="ARBA00022989"/>
    </source>
</evidence>
<evidence type="ECO:0000259" key="19">
    <source>
        <dbReference type="PROSITE" id="PS50507"/>
    </source>
</evidence>
<evidence type="ECO:0000256" key="14">
    <source>
        <dbReference type="ARBA" id="ARBA00022844"/>
    </source>
</evidence>
<dbReference type="CDD" id="cd00205">
    <property type="entry name" value="rhv_like"/>
    <property type="match status" value="1"/>
</dbReference>
<evidence type="ECO:0000256" key="12">
    <source>
        <dbReference type="ARBA" id="ARBA00022807"/>
    </source>
</evidence>
<dbReference type="InterPro" id="IPR001205">
    <property type="entry name" value="RNA-dir_pol_C"/>
</dbReference>
<dbReference type="InterPro" id="IPR000605">
    <property type="entry name" value="Helicase_SF3_ssDNA/RNA_vir"/>
</dbReference>
<dbReference type="Pfam" id="PF12381">
    <property type="entry name" value="Peptidase_C3G"/>
    <property type="match status" value="1"/>
</dbReference>
<dbReference type="InterPro" id="IPR014759">
    <property type="entry name" value="Helicase_SF3_ssRNA_vir"/>
</dbReference>
<evidence type="ECO:0000256" key="8">
    <source>
        <dbReference type="ARBA" id="ARBA00022695"/>
    </source>
</evidence>
<keyword evidence="4" id="KW-0167">Capsid protein</keyword>
<dbReference type="CDD" id="cd23169">
    <property type="entry name" value="ps-ssRNAv-Picornavirales"/>
    <property type="match status" value="1"/>
</dbReference>
<evidence type="ECO:0000256" key="9">
    <source>
        <dbReference type="ARBA" id="ARBA00022741"/>
    </source>
</evidence>
<evidence type="ECO:0000256" key="17">
    <source>
        <dbReference type="SAM" id="MobiDB-lite"/>
    </source>
</evidence>